<dbReference type="Proteomes" id="UP000710432">
    <property type="component" value="Unassembled WGS sequence"/>
</dbReference>
<evidence type="ECO:0000256" key="3">
    <source>
        <dbReference type="ARBA" id="ARBA00023274"/>
    </source>
</evidence>
<evidence type="ECO:0000256" key="2">
    <source>
        <dbReference type="ARBA" id="ARBA00022980"/>
    </source>
</evidence>
<dbReference type="GO" id="GO:0019843">
    <property type="term" value="F:rRNA binding"/>
    <property type="evidence" value="ECO:0007669"/>
    <property type="project" value="InterPro"/>
</dbReference>
<evidence type="ECO:0000256" key="1">
    <source>
        <dbReference type="ARBA" id="ARBA00009356"/>
    </source>
</evidence>
<dbReference type="GO" id="GO:0003735">
    <property type="term" value="F:structural constituent of ribosome"/>
    <property type="evidence" value="ECO:0007669"/>
    <property type="project" value="InterPro"/>
</dbReference>
<comment type="similarity">
    <text evidence="1">Belongs to the universal ribosomal protein uL6 family.</text>
</comment>
<reference evidence="7" key="1">
    <citation type="submission" date="2020-03" db="EMBL/GenBank/DDBJ databases">
        <title>Studies in the Genomics of Life Span.</title>
        <authorList>
            <person name="Glass D."/>
        </authorList>
    </citation>
    <scope>NUCLEOTIDE SEQUENCE</scope>
    <source>
        <strain evidence="7">LTLLF</strain>
        <tissue evidence="7">Muscle</tissue>
    </source>
</reference>
<accession>A0A8J6GY12</accession>
<sequence length="155" mass="17348">MKTVLSNQTVDIAENVGITLKGQTVMVKGPRGILWKDLSHINVELSLLGKKRLRVDKQWGNSKEMTTVRTIYSHIQNIIKVVTLGFRYKGSDEDMHGSVSQAQNDELILDRNDIELISNSAAPIQQATTVKNKDIIKVLDGIYVSEKETVQQADE</sequence>
<dbReference type="InterPro" id="IPR036789">
    <property type="entry name" value="Ribosomal_uL6-like_a/b-dom_sf"/>
</dbReference>
<organism evidence="7 8">
    <name type="scientific">Microtus ochrogaster</name>
    <name type="common">Prairie vole</name>
    <dbReference type="NCBI Taxonomy" id="79684"/>
    <lineage>
        <taxon>Eukaryota</taxon>
        <taxon>Metazoa</taxon>
        <taxon>Chordata</taxon>
        <taxon>Craniata</taxon>
        <taxon>Vertebrata</taxon>
        <taxon>Euteleostomi</taxon>
        <taxon>Mammalia</taxon>
        <taxon>Eutheria</taxon>
        <taxon>Euarchontoglires</taxon>
        <taxon>Glires</taxon>
        <taxon>Rodentia</taxon>
        <taxon>Myomorpha</taxon>
        <taxon>Muroidea</taxon>
        <taxon>Cricetidae</taxon>
        <taxon>Arvicolinae</taxon>
        <taxon>Microtus</taxon>
    </lineage>
</organism>
<dbReference type="GO" id="GO:0002181">
    <property type="term" value="P:cytoplasmic translation"/>
    <property type="evidence" value="ECO:0007669"/>
    <property type="project" value="TreeGrafter"/>
</dbReference>
<evidence type="ECO:0000256" key="4">
    <source>
        <dbReference type="ARBA" id="ARBA00035246"/>
    </source>
</evidence>
<keyword evidence="2 7" id="KW-0689">Ribosomal protein</keyword>
<proteinExistence type="inferred from homology"/>
<dbReference type="InterPro" id="IPR020040">
    <property type="entry name" value="Ribosomal_uL6_a/b-dom"/>
</dbReference>
<comment type="caution">
    <text evidence="7">The sequence shown here is derived from an EMBL/GenBank/DDBJ whole genome shotgun (WGS) entry which is preliminary data.</text>
</comment>
<dbReference type="InterPro" id="IPR000702">
    <property type="entry name" value="Ribosomal_uL6-like"/>
</dbReference>
<name>A0A8J6GY12_MICOH</name>
<dbReference type="FunFam" id="3.90.930.12:FF:000005">
    <property type="entry name" value="60S ribosomal protein L9"/>
    <property type="match status" value="1"/>
</dbReference>
<gene>
    <name evidence="7" type="ORF">LTLLF_116515</name>
</gene>
<dbReference type="PANTHER" id="PTHR11655:SF16">
    <property type="entry name" value="60S RIBOSOMAL PROTEIN L9"/>
    <property type="match status" value="1"/>
</dbReference>
<feature type="domain" description="Large ribosomal subunit protein uL6 alpha-beta" evidence="6">
    <location>
        <begin position="14"/>
        <end position="83"/>
    </location>
</feature>
<dbReference type="Gene3D" id="3.90.930.12">
    <property type="entry name" value="Ribosomal protein L6, alpha-beta domain"/>
    <property type="match status" value="2"/>
</dbReference>
<keyword evidence="3" id="KW-0687">Ribonucleoprotein</keyword>
<protein>
    <recommendedName>
        <fullName evidence="4">Large ribosomal subunit protein uL6</fullName>
    </recommendedName>
    <alternativeName>
        <fullName evidence="5">60S ribosomal protein L9</fullName>
    </alternativeName>
</protein>
<dbReference type="SUPFAM" id="SSF56053">
    <property type="entry name" value="Ribosomal protein L6"/>
    <property type="match status" value="2"/>
</dbReference>
<dbReference type="PANTHER" id="PTHR11655">
    <property type="entry name" value="60S/50S RIBOSOMAL PROTEIN L6/L9"/>
    <property type="match status" value="1"/>
</dbReference>
<dbReference type="AlphaFoldDB" id="A0A8J6GY12"/>
<dbReference type="Pfam" id="PF00347">
    <property type="entry name" value="Ribosomal_L6"/>
    <property type="match status" value="1"/>
</dbReference>
<evidence type="ECO:0000256" key="5">
    <source>
        <dbReference type="ARBA" id="ARBA00035349"/>
    </source>
</evidence>
<evidence type="ECO:0000313" key="7">
    <source>
        <dbReference type="EMBL" id="KAH0518344.1"/>
    </source>
</evidence>
<evidence type="ECO:0000313" key="8">
    <source>
        <dbReference type="Proteomes" id="UP000710432"/>
    </source>
</evidence>
<evidence type="ECO:0000259" key="6">
    <source>
        <dbReference type="Pfam" id="PF00347"/>
    </source>
</evidence>
<dbReference type="EMBL" id="JAATJU010011400">
    <property type="protein sequence ID" value="KAH0518344.1"/>
    <property type="molecule type" value="Genomic_DNA"/>
</dbReference>
<dbReference type="GO" id="GO:0022625">
    <property type="term" value="C:cytosolic large ribosomal subunit"/>
    <property type="evidence" value="ECO:0007669"/>
    <property type="project" value="TreeGrafter"/>
</dbReference>